<dbReference type="GO" id="GO:0065002">
    <property type="term" value="P:intracellular protein transmembrane transport"/>
    <property type="evidence" value="ECO:0007669"/>
    <property type="project" value="TreeGrafter"/>
</dbReference>
<feature type="transmembrane region" description="Helical" evidence="5">
    <location>
        <begin position="84"/>
        <end position="101"/>
    </location>
</feature>
<protein>
    <recommendedName>
        <fullName evidence="5">Sec-independent protein translocase protein TatC</fullName>
    </recommendedName>
</protein>
<dbReference type="PANTHER" id="PTHR30371:SF0">
    <property type="entry name" value="SEC-INDEPENDENT PROTEIN TRANSLOCASE PROTEIN TATC, CHLOROPLASTIC-RELATED"/>
    <property type="match status" value="1"/>
</dbReference>
<comment type="similarity">
    <text evidence="5">Belongs to the TatC family.</text>
</comment>
<keyword evidence="5" id="KW-1003">Cell membrane</keyword>
<name>E6NAE5_CALS0</name>
<dbReference type="GO" id="GO:0033281">
    <property type="term" value="C:TAT protein transport complex"/>
    <property type="evidence" value="ECO:0007669"/>
    <property type="project" value="UniProtKB-UniRule"/>
</dbReference>
<dbReference type="GO" id="GO:0009977">
    <property type="term" value="F:proton motive force dependent protein transmembrane transporter activity"/>
    <property type="evidence" value="ECO:0007669"/>
    <property type="project" value="TreeGrafter"/>
</dbReference>
<organism evidence="6">
    <name type="scientific">Caldiarchaeum subterraneum</name>
    <dbReference type="NCBI Taxonomy" id="311458"/>
    <lineage>
        <taxon>Archaea</taxon>
        <taxon>Nitrososphaerota</taxon>
        <taxon>Candidatus Caldarchaeales</taxon>
        <taxon>Candidatus Caldarchaeaceae</taxon>
        <taxon>Candidatus Caldarchaeum</taxon>
    </lineage>
</organism>
<sequence length="287" mass="32221">MSKDKEMPLVEHLRELKDRVKVVMISFVVALIFWLAFPADLTDIIRNPEFYEPMVTLVLKRIVQDLAGARIEIIGCSMTSPFEIFFLAAAFLAIATIMPVIGYETYAYVDPALYPHERRLIYGFTLAFVALFAVGGVFGYFVAAPLIMRAMVFFFELAGVIPTVCAMDFYSLVFTTVLLIGVVFTSPVVLVLLVRFGIISTDLISRNRLYVYGILYILVAIITPDGWLVGNAVLFLPLVALIESSLFIAKRVERNRLKTMIVGYCKFCGNGLRENEIFCSKCGRAQE</sequence>
<evidence type="ECO:0000256" key="2">
    <source>
        <dbReference type="ARBA" id="ARBA00022692"/>
    </source>
</evidence>
<feature type="transmembrane region" description="Helical" evidence="5">
    <location>
        <begin position="150"/>
        <end position="170"/>
    </location>
</feature>
<dbReference type="Pfam" id="PF00902">
    <property type="entry name" value="TatC"/>
    <property type="match status" value="1"/>
</dbReference>
<dbReference type="PRINTS" id="PR01840">
    <property type="entry name" value="TATCFAMILY"/>
</dbReference>
<reference evidence="6" key="2">
    <citation type="journal article" date="2011" name="Nucleic Acids Res.">
        <title>Insights into the evolution of Archaea and eukaryotic protein modifier systems revealed by the genome of a novel archaeal group.</title>
        <authorList>
            <person name="Nunoura T."/>
            <person name="Takaki Y."/>
            <person name="Kakuta J."/>
            <person name="Nishi S."/>
            <person name="Sugahara J."/>
            <person name="Kazama H."/>
            <person name="Chee G."/>
            <person name="Hattori M."/>
            <person name="Kanai A."/>
            <person name="Atomi H."/>
            <person name="Takai K."/>
            <person name="Takami H."/>
        </authorList>
    </citation>
    <scope>NUCLEOTIDE SEQUENCE</scope>
</reference>
<evidence type="ECO:0000256" key="5">
    <source>
        <dbReference type="HAMAP-Rule" id="MF_00902"/>
    </source>
</evidence>
<evidence type="ECO:0000256" key="1">
    <source>
        <dbReference type="ARBA" id="ARBA00004141"/>
    </source>
</evidence>
<evidence type="ECO:0000313" key="6">
    <source>
        <dbReference type="EMBL" id="BAJ49301.1"/>
    </source>
</evidence>
<keyword evidence="5" id="KW-0813">Transport</keyword>
<dbReference type="GO" id="GO:0043953">
    <property type="term" value="P:protein transport by the Tat complex"/>
    <property type="evidence" value="ECO:0007669"/>
    <property type="project" value="UniProtKB-UniRule"/>
</dbReference>
<proteinExistence type="inferred from homology"/>
<gene>
    <name evidence="5" type="primary">tatC</name>
    <name evidence="6" type="ORF">HGMM_F03A05C31</name>
</gene>
<feature type="transmembrane region" description="Helical" evidence="5">
    <location>
        <begin position="20"/>
        <end position="37"/>
    </location>
</feature>
<dbReference type="PANTHER" id="PTHR30371">
    <property type="entry name" value="SEC-INDEPENDENT PROTEIN TRANSLOCASE PROTEIN TATC"/>
    <property type="match status" value="1"/>
</dbReference>
<keyword evidence="5" id="KW-0811">Translocation</keyword>
<dbReference type="InterPro" id="IPR002033">
    <property type="entry name" value="TatC"/>
</dbReference>
<keyword evidence="4 5" id="KW-0472">Membrane</keyword>
<evidence type="ECO:0000256" key="3">
    <source>
        <dbReference type="ARBA" id="ARBA00022989"/>
    </source>
</evidence>
<dbReference type="EMBL" id="AP011890">
    <property type="protein sequence ID" value="BAJ49301.1"/>
    <property type="molecule type" value="Genomic_DNA"/>
</dbReference>
<comment type="subunit">
    <text evidence="5">Forms a complex with TatA.</text>
</comment>
<feature type="transmembrane region" description="Helical" evidence="5">
    <location>
        <begin position="233"/>
        <end position="249"/>
    </location>
</feature>
<dbReference type="HAMAP" id="MF_00902">
    <property type="entry name" value="TatC"/>
    <property type="match status" value="1"/>
</dbReference>
<feature type="transmembrane region" description="Helical" evidence="5">
    <location>
        <begin position="121"/>
        <end position="143"/>
    </location>
</feature>
<comment type="function">
    <text evidence="5">Part of the twin-arginine translocation (Tat) system that transports large folded proteins containing a characteristic twin-arginine motif in their signal peptide across membranes.</text>
</comment>
<accession>E6NAE5</accession>
<dbReference type="AlphaFoldDB" id="E6NAE5"/>
<comment type="subcellular location">
    <subcellularLocation>
        <location evidence="5">Cell membrane</location>
        <topology evidence="5">Multi-pass membrane protein</topology>
    </subcellularLocation>
    <subcellularLocation>
        <location evidence="1">Membrane</location>
        <topology evidence="1">Multi-pass membrane protein</topology>
    </subcellularLocation>
</comment>
<keyword evidence="5" id="KW-0653">Protein transport</keyword>
<keyword evidence="2 5" id="KW-0812">Transmembrane</keyword>
<reference evidence="6" key="1">
    <citation type="journal article" date="2005" name="Environ. Microbiol.">
        <title>Genetic and functional properties of uncultivated thermophilic crenarchaeotes from a subsurface gold mine as revealed by analysis of genome fragments.</title>
        <authorList>
            <person name="Nunoura T."/>
            <person name="Hirayama H."/>
            <person name="Takami H."/>
            <person name="Oida H."/>
            <person name="Nishi S."/>
            <person name="Shimamura S."/>
            <person name="Suzuki Y."/>
            <person name="Inagaki F."/>
            <person name="Takai K."/>
            <person name="Nealson K.H."/>
            <person name="Horikoshi K."/>
        </authorList>
    </citation>
    <scope>NUCLEOTIDE SEQUENCE</scope>
</reference>
<feature type="transmembrane region" description="Helical" evidence="5">
    <location>
        <begin position="176"/>
        <end position="197"/>
    </location>
</feature>
<evidence type="ECO:0000256" key="4">
    <source>
        <dbReference type="ARBA" id="ARBA00023136"/>
    </source>
</evidence>
<keyword evidence="3 5" id="KW-1133">Transmembrane helix</keyword>
<feature type="transmembrane region" description="Helical" evidence="5">
    <location>
        <begin position="209"/>
        <end position="227"/>
    </location>
</feature>